<gene>
    <name evidence="1" type="ORF">I7I52_05501</name>
</gene>
<proteinExistence type="predicted"/>
<dbReference type="Proteomes" id="UP000670092">
    <property type="component" value="Unassembled WGS sequence"/>
</dbReference>
<dbReference type="AlphaFoldDB" id="A0A8H8CZ42"/>
<name>A0A8H8CZ42_AJECA</name>
<evidence type="ECO:0008006" key="3">
    <source>
        <dbReference type="Google" id="ProtNLM"/>
    </source>
</evidence>
<evidence type="ECO:0000313" key="1">
    <source>
        <dbReference type="EMBL" id="KAG5294003.1"/>
    </source>
</evidence>
<sequence length="153" mass="17251">MATTKSAIRQAMKHEWEASWEKEKHGRDLFKLGVRPGKAILKTHNGTHRAISSVITQMRTGKIGLRAYLHAINKEDTDGCQCGYGPQTVRQILLECRDWADERYQMWAGKSPCADIKRILSSSSMAVQAAKMMIRTGLLSQFRAVPSTVLQYN</sequence>
<organism evidence="1 2">
    <name type="scientific">Ajellomyces capsulatus</name>
    <name type="common">Darling's disease fungus</name>
    <name type="synonym">Histoplasma capsulatum</name>
    <dbReference type="NCBI Taxonomy" id="5037"/>
    <lineage>
        <taxon>Eukaryota</taxon>
        <taxon>Fungi</taxon>
        <taxon>Dikarya</taxon>
        <taxon>Ascomycota</taxon>
        <taxon>Pezizomycotina</taxon>
        <taxon>Eurotiomycetes</taxon>
        <taxon>Eurotiomycetidae</taxon>
        <taxon>Onygenales</taxon>
        <taxon>Ajellomycetaceae</taxon>
        <taxon>Histoplasma</taxon>
    </lineage>
</organism>
<dbReference type="OrthoDB" id="4368687at2759"/>
<reference evidence="1 2" key="1">
    <citation type="submission" date="2021-01" db="EMBL/GenBank/DDBJ databases">
        <title>Chromosome-level genome assembly of a human fungal pathogen reveals clustering of transcriptionally co-regulated genes.</title>
        <authorList>
            <person name="Voorhies M."/>
            <person name="Cohen S."/>
            <person name="Shea T.P."/>
            <person name="Petrus S."/>
            <person name="Munoz J.F."/>
            <person name="Poplawski S."/>
            <person name="Goldman W.E."/>
            <person name="Michael T."/>
            <person name="Cuomo C.A."/>
            <person name="Sil A."/>
            <person name="Beyhan S."/>
        </authorList>
    </citation>
    <scope>NUCLEOTIDE SEQUENCE [LARGE SCALE GENOMIC DNA]</scope>
    <source>
        <strain evidence="1 2">G184AR</strain>
    </source>
</reference>
<dbReference type="VEuPathDB" id="FungiDB:I7I52_05501"/>
<accession>A0A8H8CZ42</accession>
<comment type="caution">
    <text evidence="1">The sequence shown here is derived from an EMBL/GenBank/DDBJ whole genome shotgun (WGS) entry which is preliminary data.</text>
</comment>
<evidence type="ECO:0000313" key="2">
    <source>
        <dbReference type="Proteomes" id="UP000670092"/>
    </source>
</evidence>
<protein>
    <recommendedName>
        <fullName evidence="3">Reverse transcriptase</fullName>
    </recommendedName>
</protein>
<dbReference type="EMBL" id="JAEVHI010000004">
    <property type="protein sequence ID" value="KAG5294003.1"/>
    <property type="molecule type" value="Genomic_DNA"/>
</dbReference>